<dbReference type="Pfam" id="PF01545">
    <property type="entry name" value="Cation_efflux"/>
    <property type="match status" value="1"/>
</dbReference>
<evidence type="ECO:0000256" key="6">
    <source>
        <dbReference type="ARBA" id="ARBA00022906"/>
    </source>
</evidence>
<evidence type="ECO:0000256" key="7">
    <source>
        <dbReference type="ARBA" id="ARBA00022989"/>
    </source>
</evidence>
<reference evidence="12 13" key="1">
    <citation type="submission" date="2023-08" db="EMBL/GenBank/DDBJ databases">
        <authorList>
            <person name="Joshi A."/>
            <person name="Thite S."/>
        </authorList>
    </citation>
    <scope>NUCLEOTIDE SEQUENCE [LARGE SCALE GENOMIC DNA]</scope>
    <source>
        <strain evidence="12 13">1E1</strain>
    </source>
</reference>
<comment type="subcellular location">
    <subcellularLocation>
        <location evidence="1">Membrane</location>
        <topology evidence="1">Multi-pass membrane protein</topology>
    </subcellularLocation>
</comment>
<evidence type="ECO:0000256" key="2">
    <source>
        <dbReference type="ARBA" id="ARBA00010212"/>
    </source>
</evidence>
<dbReference type="SUPFAM" id="SSF160240">
    <property type="entry name" value="Cation efflux protein cytoplasmic domain-like"/>
    <property type="match status" value="1"/>
</dbReference>
<protein>
    <submittedName>
        <fullName evidence="12">Cation diffusion facilitator family transporter</fullName>
    </submittedName>
</protein>
<dbReference type="Proteomes" id="UP001236258">
    <property type="component" value="Unassembled WGS sequence"/>
</dbReference>
<dbReference type="PANTHER" id="PTHR43840">
    <property type="entry name" value="MITOCHONDRIAL METAL TRANSPORTER 1-RELATED"/>
    <property type="match status" value="1"/>
</dbReference>
<sequence>MRHSHIGVTSLQQDAAHASKVTLVGALFDALLGVVKIITGLLGHSAALVADGVHSLSDLATDLVVLISIRLGGRAPDQNHPFGHRRIETLGTMILGLMLLAVAIGLVWQNAFSLWQGQSSTVPTWPVLLVAGLSFGIKEGLYWYTIKTARSLQSELLSANAWHSRSDALSSIVVLLGAGGAMLGVWWLDAVAAMLVAVLIGWISLQLLTGSLAELIDTAVSIEQQQAYRAQILQTQGILAINALRSRTSGGKVLLELKLEVAPRLSASEAHWLGQQVKQQLKKQFTEIGDILVHINSPASTLPEQLTSSSIRPALQQAMETLLQRYQLEAADAEVFLYYQQPIRADILLSSQAQARFAKISTRQLLHQLQHIWPQSRQLQIRFYQLKAD</sequence>
<evidence type="ECO:0000256" key="5">
    <source>
        <dbReference type="ARBA" id="ARBA00022692"/>
    </source>
</evidence>
<dbReference type="InterPro" id="IPR027470">
    <property type="entry name" value="Cation_efflux_CTD"/>
</dbReference>
<evidence type="ECO:0000256" key="8">
    <source>
        <dbReference type="ARBA" id="ARBA00023136"/>
    </source>
</evidence>
<evidence type="ECO:0000256" key="9">
    <source>
        <dbReference type="SAM" id="Phobius"/>
    </source>
</evidence>
<comment type="similarity">
    <text evidence="2">Belongs to the cation diffusion facilitator (CDF) transporter (TC 2.A.4) family. FieF subfamily.</text>
</comment>
<dbReference type="SUPFAM" id="SSF161111">
    <property type="entry name" value="Cation efflux protein transmembrane domain-like"/>
    <property type="match status" value="1"/>
</dbReference>
<dbReference type="PANTHER" id="PTHR43840:SF15">
    <property type="entry name" value="MITOCHONDRIAL METAL TRANSPORTER 1-RELATED"/>
    <property type="match status" value="1"/>
</dbReference>
<dbReference type="Gene3D" id="1.20.1510.10">
    <property type="entry name" value="Cation efflux protein transmembrane domain"/>
    <property type="match status" value="1"/>
</dbReference>
<organism evidence="12 13">
    <name type="scientific">Alkalimonas delamerensis</name>
    <dbReference type="NCBI Taxonomy" id="265981"/>
    <lineage>
        <taxon>Bacteria</taxon>
        <taxon>Pseudomonadati</taxon>
        <taxon>Pseudomonadota</taxon>
        <taxon>Gammaproteobacteria</taxon>
        <taxon>Alkalimonas</taxon>
    </lineage>
</organism>
<dbReference type="EMBL" id="JAUZVY010000004">
    <property type="protein sequence ID" value="MDP4529518.1"/>
    <property type="molecule type" value="Genomic_DNA"/>
</dbReference>
<dbReference type="InterPro" id="IPR002524">
    <property type="entry name" value="Cation_efflux"/>
</dbReference>
<keyword evidence="4" id="KW-0410">Iron transport</keyword>
<keyword evidence="6" id="KW-0862">Zinc</keyword>
<keyword evidence="6" id="KW-0406">Ion transport</keyword>
<dbReference type="InterPro" id="IPR050291">
    <property type="entry name" value="CDF_Transporter"/>
</dbReference>
<feature type="transmembrane region" description="Helical" evidence="9">
    <location>
        <begin position="194"/>
        <end position="216"/>
    </location>
</feature>
<feature type="transmembrane region" description="Helical" evidence="9">
    <location>
        <begin position="21"/>
        <end position="42"/>
    </location>
</feature>
<dbReference type="RefSeq" id="WP_305945601.1">
    <property type="nucleotide sequence ID" value="NZ_JAUZVY010000004.1"/>
</dbReference>
<evidence type="ECO:0000259" key="11">
    <source>
        <dbReference type="Pfam" id="PF16916"/>
    </source>
</evidence>
<keyword evidence="6" id="KW-0864">Zinc transport</keyword>
<keyword evidence="4" id="KW-0408">Iron</keyword>
<dbReference type="Gene3D" id="3.30.70.1350">
    <property type="entry name" value="Cation efflux protein, cytoplasmic domain"/>
    <property type="match status" value="1"/>
</dbReference>
<dbReference type="InterPro" id="IPR036837">
    <property type="entry name" value="Cation_efflux_CTD_sf"/>
</dbReference>
<evidence type="ECO:0000256" key="1">
    <source>
        <dbReference type="ARBA" id="ARBA00004141"/>
    </source>
</evidence>
<feature type="domain" description="Cation efflux protein transmembrane" evidence="10">
    <location>
        <begin position="23"/>
        <end position="216"/>
    </location>
</feature>
<gene>
    <name evidence="12" type="ORF">Q3O59_10825</name>
</gene>
<keyword evidence="5 9" id="KW-0812">Transmembrane</keyword>
<keyword evidence="13" id="KW-1185">Reference proteome</keyword>
<keyword evidence="3" id="KW-0813">Transport</keyword>
<feature type="transmembrane region" description="Helical" evidence="9">
    <location>
        <begin position="128"/>
        <end position="146"/>
    </location>
</feature>
<dbReference type="InterPro" id="IPR058533">
    <property type="entry name" value="Cation_efflux_TM"/>
</dbReference>
<accession>A0ABT9GRC4</accession>
<proteinExistence type="inferred from homology"/>
<feature type="domain" description="Cation efflux protein cytoplasmic" evidence="11">
    <location>
        <begin position="223"/>
        <end position="296"/>
    </location>
</feature>
<evidence type="ECO:0000313" key="13">
    <source>
        <dbReference type="Proteomes" id="UP001236258"/>
    </source>
</evidence>
<dbReference type="InterPro" id="IPR027469">
    <property type="entry name" value="Cation_efflux_TMD_sf"/>
</dbReference>
<evidence type="ECO:0000256" key="4">
    <source>
        <dbReference type="ARBA" id="ARBA00022496"/>
    </source>
</evidence>
<feature type="transmembrane region" description="Helical" evidence="9">
    <location>
        <begin position="48"/>
        <end position="69"/>
    </location>
</feature>
<keyword evidence="8 9" id="KW-0472">Membrane</keyword>
<comment type="caution">
    <text evidence="12">The sequence shown here is derived from an EMBL/GenBank/DDBJ whole genome shotgun (WGS) entry which is preliminary data.</text>
</comment>
<name>A0ABT9GRC4_9GAMM</name>
<keyword evidence="7 9" id="KW-1133">Transmembrane helix</keyword>
<dbReference type="Pfam" id="PF16916">
    <property type="entry name" value="ZT_dimer"/>
    <property type="match status" value="1"/>
</dbReference>
<evidence type="ECO:0000259" key="10">
    <source>
        <dbReference type="Pfam" id="PF01545"/>
    </source>
</evidence>
<dbReference type="NCBIfam" id="TIGR01297">
    <property type="entry name" value="CDF"/>
    <property type="match status" value="1"/>
</dbReference>
<feature type="transmembrane region" description="Helical" evidence="9">
    <location>
        <begin position="90"/>
        <end position="108"/>
    </location>
</feature>
<evidence type="ECO:0000256" key="3">
    <source>
        <dbReference type="ARBA" id="ARBA00022448"/>
    </source>
</evidence>
<evidence type="ECO:0000313" key="12">
    <source>
        <dbReference type="EMBL" id="MDP4529518.1"/>
    </source>
</evidence>